<comment type="caution">
    <text evidence="2">The sequence shown here is derived from an EMBL/GenBank/DDBJ whole genome shotgun (WGS) entry which is preliminary data.</text>
</comment>
<keyword evidence="3" id="KW-1185">Reference proteome</keyword>
<sequence length="123" mass="14935">MAIQQRNDHITHQINALVETFYRHLLEEQYFSEMFEKRQVNIEVLKERQRVFIMSLVSDGENGEEEVSQVQTRHPFQTTPERAKIWLQIMKESMIEEQFDEELQQHLLQKMKRLMTSIVKEKE</sequence>
<feature type="domain" description="Globin-sensor" evidence="1">
    <location>
        <begin position="2"/>
        <end position="60"/>
    </location>
</feature>
<evidence type="ECO:0000313" key="3">
    <source>
        <dbReference type="Proteomes" id="UP000095209"/>
    </source>
</evidence>
<dbReference type="InterPro" id="IPR044398">
    <property type="entry name" value="Globin-sensor_dom"/>
</dbReference>
<dbReference type="Gene3D" id="1.10.490.10">
    <property type="entry name" value="Globins"/>
    <property type="match status" value="1"/>
</dbReference>
<dbReference type="STRING" id="1305675.BFG57_11505"/>
<proteinExistence type="predicted"/>
<dbReference type="InterPro" id="IPR009050">
    <property type="entry name" value="Globin-like_sf"/>
</dbReference>
<evidence type="ECO:0000313" key="2">
    <source>
        <dbReference type="EMBL" id="OEH93801.1"/>
    </source>
</evidence>
<dbReference type="Proteomes" id="UP000095209">
    <property type="component" value="Unassembled WGS sequence"/>
</dbReference>
<dbReference type="OrthoDB" id="2883426at2"/>
<protein>
    <recommendedName>
        <fullName evidence="1">Globin-sensor domain-containing protein</fullName>
    </recommendedName>
</protein>
<dbReference type="EMBL" id="MJEH01000009">
    <property type="protein sequence ID" value="OEH93801.1"/>
    <property type="molecule type" value="Genomic_DNA"/>
</dbReference>
<reference evidence="2 3" key="1">
    <citation type="submission" date="2016-08" db="EMBL/GenBank/DDBJ databases">
        <title>Genome of Bacillus solimangrovi GH2-4.</title>
        <authorList>
            <person name="Lim S."/>
            <person name="Kim B.-C."/>
        </authorList>
    </citation>
    <scope>NUCLEOTIDE SEQUENCE [LARGE SCALE GENOMIC DNA]</scope>
    <source>
        <strain evidence="2 3">GH2-4</strain>
    </source>
</reference>
<gene>
    <name evidence="2" type="ORF">BFG57_11505</name>
</gene>
<accession>A0A1E5LIA7</accession>
<evidence type="ECO:0000259" key="1">
    <source>
        <dbReference type="Pfam" id="PF11563"/>
    </source>
</evidence>
<dbReference type="GO" id="GO:0019825">
    <property type="term" value="F:oxygen binding"/>
    <property type="evidence" value="ECO:0007669"/>
    <property type="project" value="InterPro"/>
</dbReference>
<dbReference type="RefSeq" id="WP_069716230.1">
    <property type="nucleotide sequence ID" value="NZ_MJEH01000009.1"/>
</dbReference>
<dbReference type="InterPro" id="IPR012292">
    <property type="entry name" value="Globin/Proto"/>
</dbReference>
<dbReference type="GO" id="GO:0020037">
    <property type="term" value="F:heme binding"/>
    <property type="evidence" value="ECO:0007669"/>
    <property type="project" value="InterPro"/>
</dbReference>
<dbReference type="SUPFAM" id="SSF46458">
    <property type="entry name" value="Globin-like"/>
    <property type="match status" value="1"/>
</dbReference>
<name>A0A1E5LIA7_9BACI</name>
<dbReference type="Pfam" id="PF11563">
    <property type="entry name" value="Protoglobin"/>
    <property type="match status" value="1"/>
</dbReference>
<dbReference type="AlphaFoldDB" id="A0A1E5LIA7"/>
<organism evidence="2 3">
    <name type="scientific">Bacillus solimangrovi</name>
    <dbReference type="NCBI Taxonomy" id="1305675"/>
    <lineage>
        <taxon>Bacteria</taxon>
        <taxon>Bacillati</taxon>
        <taxon>Bacillota</taxon>
        <taxon>Bacilli</taxon>
        <taxon>Bacillales</taxon>
        <taxon>Bacillaceae</taxon>
        <taxon>Bacillus</taxon>
    </lineage>
</organism>